<keyword evidence="2" id="KW-1185">Reference proteome</keyword>
<evidence type="ECO:0000313" key="2">
    <source>
        <dbReference type="Proteomes" id="UP000006383"/>
    </source>
</evidence>
<dbReference type="AlphaFoldDB" id="A0A0H3AST6"/>
<evidence type="ECO:0008006" key="3">
    <source>
        <dbReference type="Google" id="ProtNLM"/>
    </source>
</evidence>
<organism evidence="1 2">
    <name type="scientific">Brucella ovis (strain ATCC 25840 / 63/290 / NCTC 10512)</name>
    <dbReference type="NCBI Taxonomy" id="444178"/>
    <lineage>
        <taxon>Bacteria</taxon>
        <taxon>Pseudomonadati</taxon>
        <taxon>Pseudomonadota</taxon>
        <taxon>Alphaproteobacteria</taxon>
        <taxon>Hyphomicrobiales</taxon>
        <taxon>Brucellaceae</taxon>
        <taxon>Brucella/Ochrobactrum group</taxon>
        <taxon>Brucella</taxon>
    </lineage>
</organism>
<dbReference type="EMBL" id="CP000708">
    <property type="protein sequence ID" value="ABQ61789.1"/>
    <property type="molecule type" value="Genomic_DNA"/>
</dbReference>
<gene>
    <name evidence="1" type="ordered locus">BOV_0250</name>
</gene>
<dbReference type="Proteomes" id="UP000006383">
    <property type="component" value="Chromosome I"/>
</dbReference>
<dbReference type="InterPro" id="IPR001005">
    <property type="entry name" value="SANT/Myb"/>
</dbReference>
<sequence>MHITRRGFVRRRNKSMYLSDYSQNAARAQQARRRIRYLGTTPNGNKLWTPKEDELCQEYGSDYAVLAKKLPHRSYFALRSRCQKLGLRPRNNTVTARELSLMRRIVPTGTKEEILAAFPNRTLSDVGQICRYRGIYRKKRRFKQTGYPLLDQLREQCFKLNLSMADIDEIAKTKRYFQRPGWAGHKVLNYGNVCKAIIALDGEISVRWRDE</sequence>
<proteinExistence type="predicted"/>
<dbReference type="CDD" id="cd00167">
    <property type="entry name" value="SANT"/>
    <property type="match status" value="1"/>
</dbReference>
<accession>A0A0H3AST6</accession>
<dbReference type="SUPFAM" id="SSF46689">
    <property type="entry name" value="Homeodomain-like"/>
    <property type="match status" value="1"/>
</dbReference>
<dbReference type="KEGG" id="bov:BOV_0250"/>
<dbReference type="HOGENOM" id="CLU_120473_0_0_5"/>
<protein>
    <recommendedName>
        <fullName evidence="3">SANT/Myb domain-containing protein</fullName>
    </recommendedName>
</protein>
<evidence type="ECO:0000313" key="1">
    <source>
        <dbReference type="EMBL" id="ABQ61789.1"/>
    </source>
</evidence>
<dbReference type="InterPro" id="IPR009057">
    <property type="entry name" value="Homeodomain-like_sf"/>
</dbReference>
<name>A0A0H3AST6_BRUO2</name>
<reference evidence="2" key="1">
    <citation type="journal article" date="2009" name="PLoS ONE">
        <title>Genome degradation in Brucella ovis corresponds with narrowing of its host range and tissue tropism.</title>
        <authorList>
            <person name="Tsolis R.M."/>
            <person name="Seshadri R."/>
            <person name="Santos R.L."/>
            <person name="Sangari F.J."/>
            <person name="Lobo J.M."/>
            <person name="de Jong M.F."/>
            <person name="Ren Q."/>
            <person name="Myers G."/>
            <person name="Brinkac L.M."/>
            <person name="Nelson W.C."/>
            <person name="Deboy R.T."/>
            <person name="Angiuoli S."/>
            <person name="Khouri H."/>
            <person name="Dimitrov G."/>
            <person name="Robinson J.R."/>
            <person name="Mulligan S."/>
            <person name="Walker R.L."/>
            <person name="Elzer P.E."/>
            <person name="Hassan K.A."/>
            <person name="Paulsen I.T."/>
        </authorList>
    </citation>
    <scope>NUCLEOTIDE SEQUENCE [LARGE SCALE GENOMIC DNA]</scope>
    <source>
        <strain evidence="2">ATCC 25840 / 63/290 / NCTC 10512</strain>
    </source>
</reference>